<dbReference type="EMBL" id="JAERRA010000002">
    <property type="protein sequence ID" value="MBL0720327.1"/>
    <property type="molecule type" value="Genomic_DNA"/>
</dbReference>
<gene>
    <name evidence="1" type="ORF">JI742_10560</name>
</gene>
<protein>
    <submittedName>
        <fullName evidence="1">Uncharacterized protein</fullName>
    </submittedName>
</protein>
<comment type="caution">
    <text evidence="1">The sequence shown here is derived from an EMBL/GenBank/DDBJ whole genome shotgun (WGS) entry which is preliminary data.</text>
</comment>
<evidence type="ECO:0000313" key="2">
    <source>
        <dbReference type="Proteomes" id="UP000643207"/>
    </source>
</evidence>
<sequence>MQSTYPEQFERDMACTETEWLGWLPGAVQSHALSLAPGSARVQIDAGELRLSWSALPPRRIALLTLPRLGVRFAFSGLDHAARLAFMRHFDLWMQRGGG</sequence>
<organism evidence="1 2">
    <name type="scientific">Aquariibacter lacus</name>
    <dbReference type="NCBI Taxonomy" id="2801332"/>
    <lineage>
        <taxon>Bacteria</taxon>
        <taxon>Pseudomonadati</taxon>
        <taxon>Pseudomonadota</taxon>
        <taxon>Betaproteobacteria</taxon>
        <taxon>Burkholderiales</taxon>
        <taxon>Sphaerotilaceae</taxon>
        <taxon>Aquariibacter</taxon>
    </lineage>
</organism>
<proteinExistence type="predicted"/>
<accession>A0A9X0XDM5</accession>
<reference evidence="1 2" key="1">
    <citation type="submission" date="2021-01" db="EMBL/GenBank/DDBJ databases">
        <title>Piscinibacter sp. Jin2 Genome sequencing and assembly.</title>
        <authorList>
            <person name="Kim I."/>
        </authorList>
    </citation>
    <scope>NUCLEOTIDE SEQUENCE [LARGE SCALE GENOMIC DNA]</scope>
    <source>
        <strain evidence="1 2">Jin2</strain>
    </source>
</reference>
<keyword evidence="2" id="KW-1185">Reference proteome</keyword>
<evidence type="ECO:0000313" key="1">
    <source>
        <dbReference type="EMBL" id="MBL0720327.1"/>
    </source>
</evidence>
<dbReference type="AlphaFoldDB" id="A0A9X0XDM5"/>
<dbReference type="RefSeq" id="WP_201826667.1">
    <property type="nucleotide sequence ID" value="NZ_JAERRA010000002.1"/>
</dbReference>
<name>A0A9X0XDM5_9BURK</name>
<dbReference type="Proteomes" id="UP000643207">
    <property type="component" value="Unassembled WGS sequence"/>
</dbReference>